<keyword evidence="6" id="KW-0067">ATP-binding</keyword>
<dbReference type="InterPro" id="IPR000719">
    <property type="entry name" value="Prot_kinase_dom"/>
</dbReference>
<evidence type="ECO:0000256" key="8">
    <source>
        <dbReference type="ARBA" id="ARBA00048679"/>
    </source>
</evidence>
<dbReference type="PANTHER" id="PTHR43671:SF98">
    <property type="entry name" value="SERINE_THREONINE-PROTEIN KINASE NEK11"/>
    <property type="match status" value="1"/>
</dbReference>
<keyword evidence="12" id="KW-1185">Reference proteome</keyword>
<feature type="region of interest" description="Disordered" evidence="9">
    <location>
        <begin position="214"/>
        <end position="235"/>
    </location>
</feature>
<evidence type="ECO:0000259" key="10">
    <source>
        <dbReference type="PROSITE" id="PS50011"/>
    </source>
</evidence>
<gene>
    <name evidence="11" type="ORF">CERZMDRAFT_103112</name>
</gene>
<dbReference type="SUPFAM" id="SSF56112">
    <property type="entry name" value="Protein kinase-like (PK-like)"/>
    <property type="match status" value="1"/>
</dbReference>
<evidence type="ECO:0000313" key="11">
    <source>
        <dbReference type="EMBL" id="KAF2206718.1"/>
    </source>
</evidence>
<feature type="compositionally biased region" description="Basic and acidic residues" evidence="9">
    <location>
        <begin position="655"/>
        <end position="667"/>
    </location>
</feature>
<evidence type="ECO:0000256" key="6">
    <source>
        <dbReference type="ARBA" id="ARBA00022840"/>
    </source>
</evidence>
<dbReference type="PROSITE" id="PS50011">
    <property type="entry name" value="PROTEIN_KINASE_DOM"/>
    <property type="match status" value="1"/>
</dbReference>
<feature type="region of interest" description="Disordered" evidence="9">
    <location>
        <begin position="648"/>
        <end position="709"/>
    </location>
</feature>
<reference evidence="11" key="1">
    <citation type="journal article" date="2020" name="Stud. Mycol.">
        <title>101 Dothideomycetes genomes: a test case for predicting lifestyles and emergence of pathogens.</title>
        <authorList>
            <person name="Haridas S."/>
            <person name="Albert R."/>
            <person name="Binder M."/>
            <person name="Bloem J."/>
            <person name="Labutti K."/>
            <person name="Salamov A."/>
            <person name="Andreopoulos B."/>
            <person name="Baker S."/>
            <person name="Barry K."/>
            <person name="Bills G."/>
            <person name="Bluhm B."/>
            <person name="Cannon C."/>
            <person name="Castanera R."/>
            <person name="Culley D."/>
            <person name="Daum C."/>
            <person name="Ezra D."/>
            <person name="Gonzalez J."/>
            <person name="Henrissat B."/>
            <person name="Kuo A."/>
            <person name="Liang C."/>
            <person name="Lipzen A."/>
            <person name="Lutzoni F."/>
            <person name="Magnuson J."/>
            <person name="Mondo S."/>
            <person name="Nolan M."/>
            <person name="Ohm R."/>
            <person name="Pangilinan J."/>
            <person name="Park H.-J."/>
            <person name="Ramirez L."/>
            <person name="Alfaro M."/>
            <person name="Sun H."/>
            <person name="Tritt A."/>
            <person name="Yoshinaga Y."/>
            <person name="Zwiers L.-H."/>
            <person name="Turgeon B."/>
            <person name="Goodwin S."/>
            <person name="Spatafora J."/>
            <person name="Crous P."/>
            <person name="Grigoriev I."/>
        </authorList>
    </citation>
    <scope>NUCLEOTIDE SEQUENCE</scope>
    <source>
        <strain evidence="11">SCOH1-5</strain>
    </source>
</reference>
<name>A0A6A6EWT6_9PEZI</name>
<feature type="region of interest" description="Disordered" evidence="9">
    <location>
        <begin position="602"/>
        <end position="625"/>
    </location>
</feature>
<dbReference type="Gene3D" id="1.10.510.10">
    <property type="entry name" value="Transferase(Phosphotransferase) domain 1"/>
    <property type="match status" value="1"/>
</dbReference>
<evidence type="ECO:0000256" key="3">
    <source>
        <dbReference type="ARBA" id="ARBA00022679"/>
    </source>
</evidence>
<feature type="region of interest" description="Disordered" evidence="9">
    <location>
        <begin position="769"/>
        <end position="809"/>
    </location>
</feature>
<feature type="compositionally biased region" description="Polar residues" evidence="9">
    <location>
        <begin position="795"/>
        <end position="809"/>
    </location>
</feature>
<keyword evidence="3" id="KW-0808">Transferase</keyword>
<protein>
    <recommendedName>
        <fullName evidence="1">non-specific serine/threonine protein kinase</fullName>
        <ecNumber evidence="1">2.7.11.1</ecNumber>
    </recommendedName>
</protein>
<feature type="domain" description="Protein kinase" evidence="10">
    <location>
        <begin position="207"/>
        <end position="602"/>
    </location>
</feature>
<accession>A0A6A6EWT6</accession>
<evidence type="ECO:0000256" key="4">
    <source>
        <dbReference type="ARBA" id="ARBA00022741"/>
    </source>
</evidence>
<dbReference type="PANTHER" id="PTHR43671">
    <property type="entry name" value="SERINE/THREONINE-PROTEIN KINASE NEK"/>
    <property type="match status" value="1"/>
</dbReference>
<comment type="catalytic activity">
    <reaction evidence="8">
        <text>L-seryl-[protein] + ATP = O-phospho-L-seryl-[protein] + ADP + H(+)</text>
        <dbReference type="Rhea" id="RHEA:17989"/>
        <dbReference type="Rhea" id="RHEA-COMP:9863"/>
        <dbReference type="Rhea" id="RHEA-COMP:11604"/>
        <dbReference type="ChEBI" id="CHEBI:15378"/>
        <dbReference type="ChEBI" id="CHEBI:29999"/>
        <dbReference type="ChEBI" id="CHEBI:30616"/>
        <dbReference type="ChEBI" id="CHEBI:83421"/>
        <dbReference type="ChEBI" id="CHEBI:456216"/>
        <dbReference type="EC" id="2.7.11.1"/>
    </reaction>
</comment>
<evidence type="ECO:0000256" key="1">
    <source>
        <dbReference type="ARBA" id="ARBA00012513"/>
    </source>
</evidence>
<dbReference type="GO" id="GO:0005524">
    <property type="term" value="F:ATP binding"/>
    <property type="evidence" value="ECO:0007669"/>
    <property type="project" value="UniProtKB-KW"/>
</dbReference>
<dbReference type="InterPro" id="IPR011009">
    <property type="entry name" value="Kinase-like_dom_sf"/>
</dbReference>
<keyword evidence="5" id="KW-0418">Kinase</keyword>
<evidence type="ECO:0000256" key="2">
    <source>
        <dbReference type="ARBA" id="ARBA00022527"/>
    </source>
</evidence>
<sequence>MALHMHPGSCLLLETVTMDLAVLELRYALFTGNGRNPQVDIQPLLLSSCQMVQYSLSSPGASSQSSEESAKEIGFYHFTEHESTYGVSDNLVASAARDRNGVDRTLSFPVTTYRPFGDVLRSHLVPTPLPKPPRPGNWPHTPILSPSPASSSRFHTLNRPIPRPPAAFPPISPYTNRIAPAQDSPEVADVLIPGSTLPTQSTWLAKRRRYKPVGRPYKSTGSRMAPMGVPTSPQKHGIERSWVTWYHDGSTRNFIPALATEIVRGLEDMKWTDIMYLVQTTNHPHLIRLLDGSQFPKRDPKTGDFARWPPGPEGSLVEKSATDLANLAGWDEQQWKKQRIAWRRGRACTDFKVMPDLFPHPFLVWERMNGSQLSVTLKKRPDGVEEEFVWYFLISILDAARWLHHGQPDRLRPDGNDWCPELRYGTIKLGDFSRAIILDPGTANSLESTMREDRFLLASHTRTPQQEDFEAPELSWLLDTDPAKNGSSLGAQSTTSCQPIGGRSDIWSIGAVGVALMGGIWIDPGDASLLRWTGITRERAFVLQTLQLYKLGGKRWDIVLLPQNYSRTLRAVLERLLTLDPLRRPDAKEALALVSKGYEKWSTERGPSQSGDDTDDGIESDVDGYADKDDEDFNALFSKSPTIKFKAAQTSKRNLSKDDNADEDNRPPKKRNAGYVQTDKPSRISSPHAGPRRDRQRYNISGRPRGKRSYVADAAPFQDHIEHPSHAVSAAHASRSLFASEQHASQNNPKPILQSPRVMISGKKAVSFAPEPQYESTPPPRSSPVSGSRFEKISRSATVQTPSQNNVNNTARVDSYDRTLNPFGFMKRRSSTLAAAPEHQAGEHQIDVPQALPMDQTWKTTDGINFVKSSSSMLNWSTSPLSSQSRPITVV</sequence>
<keyword evidence="2" id="KW-0723">Serine/threonine-protein kinase</keyword>
<dbReference type="EC" id="2.7.11.1" evidence="1"/>
<dbReference type="OrthoDB" id="310217at2759"/>
<dbReference type="GO" id="GO:0004674">
    <property type="term" value="F:protein serine/threonine kinase activity"/>
    <property type="evidence" value="ECO:0007669"/>
    <property type="project" value="UniProtKB-KW"/>
</dbReference>
<organism evidence="11 12">
    <name type="scientific">Cercospora zeae-maydis SCOH1-5</name>
    <dbReference type="NCBI Taxonomy" id="717836"/>
    <lineage>
        <taxon>Eukaryota</taxon>
        <taxon>Fungi</taxon>
        <taxon>Dikarya</taxon>
        <taxon>Ascomycota</taxon>
        <taxon>Pezizomycotina</taxon>
        <taxon>Dothideomycetes</taxon>
        <taxon>Dothideomycetidae</taxon>
        <taxon>Mycosphaerellales</taxon>
        <taxon>Mycosphaerellaceae</taxon>
        <taxon>Cercospora</taxon>
    </lineage>
</organism>
<dbReference type="EMBL" id="ML992713">
    <property type="protein sequence ID" value="KAF2206718.1"/>
    <property type="molecule type" value="Genomic_DNA"/>
</dbReference>
<evidence type="ECO:0000256" key="7">
    <source>
        <dbReference type="ARBA" id="ARBA00047899"/>
    </source>
</evidence>
<evidence type="ECO:0000256" key="9">
    <source>
        <dbReference type="SAM" id="MobiDB-lite"/>
    </source>
</evidence>
<evidence type="ECO:0000313" key="12">
    <source>
        <dbReference type="Proteomes" id="UP000799539"/>
    </source>
</evidence>
<proteinExistence type="predicted"/>
<dbReference type="GO" id="GO:0005634">
    <property type="term" value="C:nucleus"/>
    <property type="evidence" value="ECO:0007669"/>
    <property type="project" value="TreeGrafter"/>
</dbReference>
<dbReference type="InterPro" id="IPR050660">
    <property type="entry name" value="NEK_Ser/Thr_kinase"/>
</dbReference>
<dbReference type="AlphaFoldDB" id="A0A6A6EWT6"/>
<dbReference type="Proteomes" id="UP000799539">
    <property type="component" value="Unassembled WGS sequence"/>
</dbReference>
<comment type="catalytic activity">
    <reaction evidence="7">
        <text>L-threonyl-[protein] + ATP = O-phospho-L-threonyl-[protein] + ADP + H(+)</text>
        <dbReference type="Rhea" id="RHEA:46608"/>
        <dbReference type="Rhea" id="RHEA-COMP:11060"/>
        <dbReference type="Rhea" id="RHEA-COMP:11605"/>
        <dbReference type="ChEBI" id="CHEBI:15378"/>
        <dbReference type="ChEBI" id="CHEBI:30013"/>
        <dbReference type="ChEBI" id="CHEBI:30616"/>
        <dbReference type="ChEBI" id="CHEBI:61977"/>
        <dbReference type="ChEBI" id="CHEBI:456216"/>
        <dbReference type="EC" id="2.7.11.1"/>
    </reaction>
</comment>
<feature type="compositionally biased region" description="Acidic residues" evidence="9">
    <location>
        <begin position="612"/>
        <end position="625"/>
    </location>
</feature>
<evidence type="ECO:0000256" key="5">
    <source>
        <dbReference type="ARBA" id="ARBA00022777"/>
    </source>
</evidence>
<keyword evidence="4" id="KW-0547">Nucleotide-binding</keyword>